<dbReference type="FunFam" id="2.30.42.10:FF:000014">
    <property type="entry name" value="Segment polarity protein dishevelled homolog DVL-3"/>
    <property type="match status" value="1"/>
</dbReference>
<dbReference type="SUPFAM" id="SSF50156">
    <property type="entry name" value="PDZ domain-like"/>
    <property type="match status" value="1"/>
</dbReference>
<comment type="caution">
    <text evidence="12">The sequence shown here is derived from an EMBL/GenBank/DDBJ whole genome shotgun (WGS) entry which is preliminary data.</text>
</comment>
<dbReference type="SMART" id="SM00049">
    <property type="entry name" value="DEP"/>
    <property type="match status" value="1"/>
</dbReference>
<dbReference type="PROSITE" id="PS50186">
    <property type="entry name" value="DEP"/>
    <property type="match status" value="1"/>
</dbReference>
<evidence type="ECO:0000256" key="4">
    <source>
        <dbReference type="ARBA" id="ARBA00022490"/>
    </source>
</evidence>
<evidence type="ECO:0000256" key="5">
    <source>
        <dbReference type="ARBA" id="ARBA00022687"/>
    </source>
</evidence>
<dbReference type="PROSITE" id="PS50106">
    <property type="entry name" value="PDZ"/>
    <property type="match status" value="1"/>
</dbReference>
<dbReference type="CDD" id="cd06717">
    <property type="entry name" value="PDZ_Dishevelled-like"/>
    <property type="match status" value="1"/>
</dbReference>
<keyword evidence="7" id="KW-0175">Coiled coil</keyword>
<evidence type="ECO:0000259" key="11">
    <source>
        <dbReference type="PROSITE" id="PS50841"/>
    </source>
</evidence>
<feature type="compositionally biased region" description="Pro residues" evidence="8">
    <location>
        <begin position="1241"/>
        <end position="1252"/>
    </location>
</feature>
<gene>
    <name evidence="12" type="primary">dvl3</name>
    <name evidence="12" type="ORF">AWC38_SpisGene11571</name>
</gene>
<dbReference type="InterPro" id="IPR008339">
    <property type="entry name" value="Dishevelled_fam"/>
</dbReference>
<feature type="compositionally biased region" description="Low complexity" evidence="8">
    <location>
        <begin position="1205"/>
        <end position="1217"/>
    </location>
</feature>
<dbReference type="FunFam" id="2.40.240.130:FF:000001">
    <property type="entry name" value="Segment polarity protein dishevelled homolog DVL-1"/>
    <property type="match status" value="1"/>
</dbReference>
<keyword evidence="4" id="KW-0963">Cytoplasm</keyword>
<dbReference type="PROSITE" id="PS50841">
    <property type="entry name" value="DIX"/>
    <property type="match status" value="1"/>
</dbReference>
<feature type="compositionally biased region" description="Polar residues" evidence="8">
    <location>
        <begin position="368"/>
        <end position="384"/>
    </location>
</feature>
<dbReference type="InterPro" id="IPR015506">
    <property type="entry name" value="Dsh/Dvl-rel"/>
</dbReference>
<dbReference type="EMBL" id="LSMT01000194">
    <property type="protein sequence ID" value="PFX23871.1"/>
    <property type="molecule type" value="Genomic_DNA"/>
</dbReference>
<keyword evidence="5 6" id="KW-0879">Wnt signaling pathway</keyword>
<dbReference type="PRINTS" id="PR01760">
    <property type="entry name" value="DISHEVELLED"/>
</dbReference>
<keyword evidence="3" id="KW-0217">Developmental protein</keyword>
<feature type="coiled-coil region" evidence="7">
    <location>
        <begin position="30"/>
        <end position="123"/>
    </location>
</feature>
<feature type="compositionally biased region" description="Pro residues" evidence="8">
    <location>
        <begin position="1057"/>
        <end position="1066"/>
    </location>
</feature>
<feature type="compositionally biased region" description="Low complexity" evidence="8">
    <location>
        <begin position="1114"/>
        <end position="1126"/>
    </location>
</feature>
<dbReference type="SMART" id="SM00228">
    <property type="entry name" value="PDZ"/>
    <property type="match status" value="1"/>
</dbReference>
<evidence type="ECO:0000256" key="1">
    <source>
        <dbReference type="ARBA" id="ARBA00004496"/>
    </source>
</evidence>
<dbReference type="InterPro" id="IPR003351">
    <property type="entry name" value="Dishevelled_protein_dom"/>
</dbReference>
<dbReference type="InterPro" id="IPR001158">
    <property type="entry name" value="DIX"/>
</dbReference>
<dbReference type="GO" id="GO:0060070">
    <property type="term" value="P:canonical Wnt signaling pathway"/>
    <property type="evidence" value="ECO:0007669"/>
    <property type="project" value="TreeGrafter"/>
</dbReference>
<feature type="region of interest" description="Disordered" evidence="8">
    <location>
        <begin position="876"/>
        <end position="904"/>
    </location>
</feature>
<feature type="domain" description="PDZ" evidence="9">
    <location>
        <begin position="753"/>
        <end position="825"/>
    </location>
</feature>
<dbReference type="InterPro" id="IPR000591">
    <property type="entry name" value="DEP_dom"/>
</dbReference>
<evidence type="ECO:0000256" key="8">
    <source>
        <dbReference type="SAM" id="MobiDB-lite"/>
    </source>
</evidence>
<evidence type="ECO:0000259" key="9">
    <source>
        <dbReference type="PROSITE" id="PS50106"/>
    </source>
</evidence>
<dbReference type="Pfam" id="PF00610">
    <property type="entry name" value="DEP"/>
    <property type="match status" value="1"/>
</dbReference>
<evidence type="ECO:0000313" key="13">
    <source>
        <dbReference type="Proteomes" id="UP000225706"/>
    </source>
</evidence>
<dbReference type="Gene3D" id="1.10.10.10">
    <property type="entry name" value="Winged helix-like DNA-binding domain superfamily/Winged helix DNA-binding domain"/>
    <property type="match status" value="1"/>
</dbReference>
<feature type="region of interest" description="Disordered" evidence="8">
    <location>
        <begin position="357"/>
        <end position="384"/>
    </location>
</feature>
<dbReference type="GO" id="GO:0035556">
    <property type="term" value="P:intracellular signal transduction"/>
    <property type="evidence" value="ECO:0007669"/>
    <property type="project" value="InterPro"/>
</dbReference>
<dbReference type="InterPro" id="IPR038207">
    <property type="entry name" value="DIX_dom_sf"/>
</dbReference>
<dbReference type="PANTHER" id="PTHR10878">
    <property type="entry name" value="SEGMENT POLARITY PROTEIN DISHEVELLED"/>
    <property type="match status" value="1"/>
</dbReference>
<dbReference type="FunFam" id="1.10.10.10:FF:000040">
    <property type="entry name" value="segment polarity protein dishevelled homolog DVL-3"/>
    <property type="match status" value="1"/>
</dbReference>
<dbReference type="Pfam" id="PF02377">
    <property type="entry name" value="Dishevelled"/>
    <property type="match status" value="1"/>
</dbReference>
<dbReference type="Gene3D" id="2.40.240.130">
    <property type="match status" value="1"/>
</dbReference>
<feature type="compositionally biased region" description="Polar residues" evidence="8">
    <location>
        <begin position="876"/>
        <end position="886"/>
    </location>
</feature>
<dbReference type="SUPFAM" id="SSF46785">
    <property type="entry name" value="Winged helix' DNA-binding domain"/>
    <property type="match status" value="1"/>
</dbReference>
<reference evidence="13" key="1">
    <citation type="journal article" date="2017" name="bioRxiv">
        <title>Comparative analysis of the genomes of Stylophora pistillata and Acropora digitifera provides evidence for extensive differences between species of corals.</title>
        <authorList>
            <person name="Voolstra C.R."/>
            <person name="Li Y."/>
            <person name="Liew Y.J."/>
            <person name="Baumgarten S."/>
            <person name="Zoccola D."/>
            <person name="Flot J.-F."/>
            <person name="Tambutte S."/>
            <person name="Allemand D."/>
            <person name="Aranda M."/>
        </authorList>
    </citation>
    <scope>NUCLEOTIDE SEQUENCE [LARGE SCALE GENOMIC DNA]</scope>
</reference>
<feature type="compositionally biased region" description="Pro residues" evidence="8">
    <location>
        <begin position="1150"/>
        <end position="1161"/>
    </location>
</feature>
<evidence type="ECO:0000313" key="12">
    <source>
        <dbReference type="EMBL" id="PFX23871.1"/>
    </source>
</evidence>
<dbReference type="GO" id="GO:0005829">
    <property type="term" value="C:cytosol"/>
    <property type="evidence" value="ECO:0007669"/>
    <property type="project" value="TreeGrafter"/>
</dbReference>
<dbReference type="Pfam" id="PF00778">
    <property type="entry name" value="DIX"/>
    <property type="match status" value="1"/>
</dbReference>
<dbReference type="STRING" id="50429.A0A2B4S1T8"/>
<dbReference type="InterPro" id="IPR029071">
    <property type="entry name" value="Ubiquitin-like_domsf"/>
</dbReference>
<dbReference type="InterPro" id="IPR036388">
    <property type="entry name" value="WH-like_DNA-bd_sf"/>
</dbReference>
<dbReference type="InterPro" id="IPR036390">
    <property type="entry name" value="WH_DNA-bd_sf"/>
</dbReference>
<keyword evidence="13" id="KW-1185">Reference proteome</keyword>
<feature type="domain" description="DIX" evidence="11">
    <location>
        <begin position="541"/>
        <end position="622"/>
    </location>
</feature>
<proteinExistence type="inferred from homology"/>
<dbReference type="Gene3D" id="2.30.42.10">
    <property type="match status" value="1"/>
</dbReference>
<organism evidence="12 13">
    <name type="scientific">Stylophora pistillata</name>
    <name type="common">Smooth cauliflower coral</name>
    <dbReference type="NCBI Taxonomy" id="50429"/>
    <lineage>
        <taxon>Eukaryota</taxon>
        <taxon>Metazoa</taxon>
        <taxon>Cnidaria</taxon>
        <taxon>Anthozoa</taxon>
        <taxon>Hexacorallia</taxon>
        <taxon>Scleractinia</taxon>
        <taxon>Astrocoeniina</taxon>
        <taxon>Pocilloporidae</taxon>
        <taxon>Stylophora</taxon>
    </lineage>
</organism>
<feature type="compositionally biased region" description="Low complexity" evidence="8">
    <location>
        <begin position="1162"/>
        <end position="1190"/>
    </location>
</feature>
<comment type="similarity">
    <text evidence="2">Belongs to the DSH family.</text>
</comment>
<evidence type="ECO:0000256" key="2">
    <source>
        <dbReference type="ARBA" id="ARBA00008735"/>
    </source>
</evidence>
<feature type="region of interest" description="Disordered" evidence="8">
    <location>
        <begin position="317"/>
        <end position="338"/>
    </location>
</feature>
<dbReference type="SUPFAM" id="SSF54236">
    <property type="entry name" value="Ubiquitin-like"/>
    <property type="match status" value="1"/>
</dbReference>
<feature type="domain" description="DEP" evidence="10">
    <location>
        <begin position="935"/>
        <end position="1009"/>
    </location>
</feature>
<feature type="compositionally biased region" description="Low complexity" evidence="8">
    <location>
        <begin position="887"/>
        <end position="903"/>
    </location>
</feature>
<sequence>MQTSESNFPLIPQQPLAQHQQCSPGIDQLIQRAELENSEQVRLIETEKQRYAALLKQFEEKNHKIEELEKSTTQLDEEAKQLHKQFAQNREICASLKRTNCVLQEHEEAMEKKKETVVGKLEKARSKNQSILNRYKAIWDRYKRQYESKENAQELTKIKINTKETKEELQTIRSTIQQMEEDISIMEKEKTTIEESLKKGITSAIPLMIQLAQLNIERRKTEDCIERITTKIANIKQAEFKKCVDESHQENNSPDGNTSLPQTPVTISQQVEHSDFDQSSKQESIVSNMEVESYEDQNVLCQPKEAVPMKKYSPEHLSVTPNQQRRHCTDDQTSSAYEESYTDQHLQSLAKTNKTTSTTLHGDEEQTVFPTTPTSTDQQNCGSISTPEVVKSPFNFEVHTDMIQQLTKSPGDGFFFQSRPMFNHGSVDGENNQPSADSTPFLFNMQETSNTSGSIGSASKFNLDRPAANLFEPSVTTESRSSMGLFGTNLSPVASGCSIFGDADFTHQSKSPEGFTFSFGTTTQPGVLVLVGVVKSVLIKMDETKVIYHIDDEDTPYLVKLPKSPSEVTLSDFKNVLNRPSYKFFFKSMDDDFGVVKEEISDEEMNLPCFNGRVVAWLVTSDTSSVSDTGRDDQQSVISASSDMHPPMPRTVGIGDSRPPSFHPHGGHSTAGDFDSEADSVVSSRRGSRRREKHINRNEVVHGRHRQGGRHEGDRYESASMMSSDIESTSYMDSSDDQSSTITESTMSLNIITVTLNMEKVNFLGISIVGQSNKRGDGGIYVGSIMKGGAVDLDGRIEPGDMLLQVNDVNFENMSNDDAVRVLREMVHKPGPITLTVAKCWDPTPKGYFTLPPSEPVRPIDTSAWVQHTTAMTQFGPTTQYGKQPNSQSITTMTSTSSSMTSSLPESDRYTELQEGEGLSVNSDMTSIVKTMAAPDSGLDIRDRMWLKITIPSAFIGSDVVDWLYSHVEGFQDRREARKYACNLLKAGFIRHTVNKITFSEQCYYVFGDLCGNMAALTINEHEGDGDQDTLGPLPTHQAISWIAGPPSYGYHQMPSYPGPPPPPPQAIVDTQTPGYAQSFYSAHSGSQSPHSASGSSRKSGGGGDRADGDHRSSGGSSSEKSSSSKGKSKEREARSVEGSAQLVQGLPPAGVPMPGGPPMPGIAMMPRPLDQSAHSGSQSPHSASGSSRKSGGGGDRADGDHRSSGGSSSEKSSSSKGKSKEREARSVEGSAQLVQGLPPAGVPMPGGPPMPGIAMMPRPLDQVPENISASRNSFRMAMGNPCEFFVDVM</sequence>
<name>A0A2B4S1T8_STYPI</name>
<evidence type="ECO:0000256" key="6">
    <source>
        <dbReference type="PROSITE-ProRule" id="PRU00069"/>
    </source>
</evidence>
<dbReference type="CDD" id="cd04438">
    <property type="entry name" value="DEP_dishevelled"/>
    <property type="match status" value="1"/>
</dbReference>
<evidence type="ECO:0000256" key="7">
    <source>
        <dbReference type="SAM" id="Coils"/>
    </source>
</evidence>
<comment type="subcellular location">
    <subcellularLocation>
        <location evidence="1">Cytoplasm</location>
    </subcellularLocation>
</comment>
<evidence type="ECO:0000256" key="3">
    <source>
        <dbReference type="ARBA" id="ARBA00022473"/>
    </source>
</evidence>
<dbReference type="InterPro" id="IPR024580">
    <property type="entry name" value="Dishevelled_C-dom"/>
</dbReference>
<feature type="region of interest" description="Disordered" evidence="8">
    <location>
        <begin position="624"/>
        <end position="723"/>
    </location>
</feature>
<dbReference type="PANTHER" id="PTHR10878:SF25">
    <property type="entry name" value="SEGMENT POLARITY PROTEIN DISHEVELLED"/>
    <property type="match status" value="1"/>
</dbReference>
<dbReference type="SMART" id="SM00021">
    <property type="entry name" value="DAX"/>
    <property type="match status" value="1"/>
</dbReference>
<evidence type="ECO:0000259" key="10">
    <source>
        <dbReference type="PROSITE" id="PS50186"/>
    </source>
</evidence>
<protein>
    <submittedName>
        <fullName evidence="12">Segment polarity protein dishevelled-like DVL-3</fullName>
    </submittedName>
</protein>
<feature type="coiled-coil region" evidence="7">
    <location>
        <begin position="162"/>
        <end position="196"/>
    </location>
</feature>
<dbReference type="Pfam" id="PF00595">
    <property type="entry name" value="PDZ"/>
    <property type="match status" value="1"/>
</dbReference>
<accession>A0A2B4S1T8</accession>
<dbReference type="InterPro" id="IPR001478">
    <property type="entry name" value="PDZ"/>
</dbReference>
<feature type="region of interest" description="Disordered" evidence="8">
    <location>
        <begin position="1078"/>
        <end position="1260"/>
    </location>
</feature>
<feature type="compositionally biased region" description="Low complexity" evidence="8">
    <location>
        <begin position="1082"/>
        <end position="1099"/>
    </location>
</feature>
<dbReference type="Pfam" id="PF12316">
    <property type="entry name" value="Dsh_C"/>
    <property type="match status" value="1"/>
</dbReference>
<feature type="region of interest" description="Disordered" evidence="8">
    <location>
        <begin position="1052"/>
        <end position="1071"/>
    </location>
</feature>
<dbReference type="OrthoDB" id="5965648at2759"/>
<dbReference type="Proteomes" id="UP000225706">
    <property type="component" value="Unassembled WGS sequence"/>
</dbReference>
<dbReference type="InterPro" id="IPR036034">
    <property type="entry name" value="PDZ_sf"/>
</dbReference>